<dbReference type="EMBL" id="JATAAI010000004">
    <property type="protein sequence ID" value="KAK1746303.1"/>
    <property type="molecule type" value="Genomic_DNA"/>
</dbReference>
<accession>A0AAD8YHB9</accession>
<proteinExistence type="predicted"/>
<feature type="region of interest" description="Disordered" evidence="1">
    <location>
        <begin position="114"/>
        <end position="142"/>
    </location>
</feature>
<name>A0AAD8YHB9_9STRA</name>
<reference evidence="2" key="1">
    <citation type="submission" date="2023-06" db="EMBL/GenBank/DDBJ databases">
        <title>Survivors Of The Sea: Transcriptome response of Skeletonema marinoi to long-term dormancy.</title>
        <authorList>
            <person name="Pinder M.I.M."/>
            <person name="Kourtchenko O."/>
            <person name="Robertson E.K."/>
            <person name="Larsson T."/>
            <person name="Maumus F."/>
            <person name="Osuna-Cruz C.M."/>
            <person name="Vancaester E."/>
            <person name="Stenow R."/>
            <person name="Vandepoele K."/>
            <person name="Ploug H."/>
            <person name="Bruchert V."/>
            <person name="Godhe A."/>
            <person name="Topel M."/>
        </authorList>
    </citation>
    <scope>NUCLEOTIDE SEQUENCE</scope>
    <source>
        <strain evidence="2">R05AC</strain>
    </source>
</reference>
<gene>
    <name evidence="2" type="ORF">QTG54_002910</name>
</gene>
<feature type="compositionally biased region" description="Basic residues" evidence="1">
    <location>
        <begin position="124"/>
        <end position="133"/>
    </location>
</feature>
<dbReference type="InterPro" id="IPR016177">
    <property type="entry name" value="DNA-bd_dom_sf"/>
</dbReference>
<evidence type="ECO:0000313" key="2">
    <source>
        <dbReference type="EMBL" id="KAK1746303.1"/>
    </source>
</evidence>
<keyword evidence="3" id="KW-1185">Reference proteome</keyword>
<feature type="region of interest" description="Disordered" evidence="1">
    <location>
        <begin position="577"/>
        <end position="599"/>
    </location>
</feature>
<dbReference type="SUPFAM" id="SSF54171">
    <property type="entry name" value="DNA-binding domain"/>
    <property type="match status" value="1"/>
</dbReference>
<dbReference type="GO" id="GO:0003677">
    <property type="term" value="F:DNA binding"/>
    <property type="evidence" value="ECO:0007669"/>
    <property type="project" value="InterPro"/>
</dbReference>
<evidence type="ECO:0008006" key="4">
    <source>
        <dbReference type="Google" id="ProtNLM"/>
    </source>
</evidence>
<sequence>MVTAFQRTRRPRLAKGEEGPPLSPVPEGAEAKPSASDDGKNDPGGQNGVDIEPCENGSAEAIFTKSTNCEGEESVTGIADDVVVDPHQMNSVYGDVLSHLVTVPFEAQSMLKFHQTKESSTSNGRRKRKKPSRKNTVPIYSQKQYLRGAGLMSLSKADLAEKETKKKRRTSKSSPARAPVLHSNRTECAEFSPRSVKTLESPKRGVSQSPRKDDTTTATTDYLNSHINQDIAAIQEQALAQTQHRQLLINEHQNIASLHQEHELQLLQQQQQQQQQQPAYYDPLQAVHHHLYHQMLMSGYPYNPYLPFQQPEYQHISPQLLQPLLHGGYVNNPDDVVAAAVAAAEAANQNDYNGYAAYPNSNGGATFSARIANQDYNDFVAGAPQAGNHNTTTADLLAKMKAETAATASNAAIETAATARPEQKLTKSDKQDAATLPVAFGRSLNSDESDTVAVSTATWAVHGEDGFSKLKPKKATARPKKEVRREKQIKAANEKAEAKDNSKVVYSPGEKRNDQSGDNHVGNTAGADFPPGWTTSTHQRKTGRGFYNHYVSPNNNTFRSRKNAVAFIAILKELKKKNDGKEPSESEALAVFERRGHKR</sequence>
<feature type="region of interest" description="Disordered" evidence="1">
    <location>
        <begin position="473"/>
        <end position="540"/>
    </location>
</feature>
<feature type="region of interest" description="Disordered" evidence="1">
    <location>
        <begin position="1"/>
        <end position="58"/>
    </location>
</feature>
<dbReference type="AlphaFoldDB" id="A0AAD8YHB9"/>
<dbReference type="Proteomes" id="UP001224775">
    <property type="component" value="Unassembled WGS sequence"/>
</dbReference>
<organism evidence="2 3">
    <name type="scientific">Skeletonema marinoi</name>
    <dbReference type="NCBI Taxonomy" id="267567"/>
    <lineage>
        <taxon>Eukaryota</taxon>
        <taxon>Sar</taxon>
        <taxon>Stramenopiles</taxon>
        <taxon>Ochrophyta</taxon>
        <taxon>Bacillariophyta</taxon>
        <taxon>Coscinodiscophyceae</taxon>
        <taxon>Thalassiosirophycidae</taxon>
        <taxon>Thalassiosirales</taxon>
        <taxon>Skeletonemataceae</taxon>
        <taxon>Skeletonema</taxon>
        <taxon>Skeletonema marinoi-dohrnii complex</taxon>
    </lineage>
</organism>
<dbReference type="Gene3D" id="3.30.890.10">
    <property type="entry name" value="Methyl-cpg-binding Protein 2, Chain A"/>
    <property type="match status" value="1"/>
</dbReference>
<feature type="compositionally biased region" description="Basic and acidic residues" evidence="1">
    <location>
        <begin position="479"/>
        <end position="502"/>
    </location>
</feature>
<protein>
    <recommendedName>
        <fullName evidence="4">MBD domain-containing protein</fullName>
    </recommendedName>
</protein>
<feature type="region of interest" description="Disordered" evidence="1">
    <location>
        <begin position="159"/>
        <end position="218"/>
    </location>
</feature>
<evidence type="ECO:0000256" key="1">
    <source>
        <dbReference type="SAM" id="MobiDB-lite"/>
    </source>
</evidence>
<evidence type="ECO:0000313" key="3">
    <source>
        <dbReference type="Proteomes" id="UP001224775"/>
    </source>
</evidence>
<comment type="caution">
    <text evidence="2">The sequence shown here is derived from an EMBL/GenBank/DDBJ whole genome shotgun (WGS) entry which is preliminary data.</text>
</comment>